<name>A0A0E9QFA7_ANGAN</name>
<dbReference type="AlphaFoldDB" id="A0A0E9QFA7"/>
<dbReference type="EMBL" id="GBXM01093809">
    <property type="protein sequence ID" value="JAH14768.1"/>
    <property type="molecule type" value="Transcribed_RNA"/>
</dbReference>
<organism evidence="1">
    <name type="scientific">Anguilla anguilla</name>
    <name type="common">European freshwater eel</name>
    <name type="synonym">Muraena anguilla</name>
    <dbReference type="NCBI Taxonomy" id="7936"/>
    <lineage>
        <taxon>Eukaryota</taxon>
        <taxon>Metazoa</taxon>
        <taxon>Chordata</taxon>
        <taxon>Craniata</taxon>
        <taxon>Vertebrata</taxon>
        <taxon>Euteleostomi</taxon>
        <taxon>Actinopterygii</taxon>
        <taxon>Neopterygii</taxon>
        <taxon>Teleostei</taxon>
        <taxon>Anguilliformes</taxon>
        <taxon>Anguillidae</taxon>
        <taxon>Anguilla</taxon>
    </lineage>
</organism>
<evidence type="ECO:0000313" key="1">
    <source>
        <dbReference type="EMBL" id="JAH14768.1"/>
    </source>
</evidence>
<accession>A0A0E9QFA7</accession>
<reference evidence="1" key="1">
    <citation type="submission" date="2014-11" db="EMBL/GenBank/DDBJ databases">
        <authorList>
            <person name="Amaro Gonzalez C."/>
        </authorList>
    </citation>
    <scope>NUCLEOTIDE SEQUENCE</scope>
</reference>
<protein>
    <submittedName>
        <fullName evidence="1">Uncharacterized protein</fullName>
    </submittedName>
</protein>
<reference evidence="1" key="2">
    <citation type="journal article" date="2015" name="Fish Shellfish Immunol.">
        <title>Early steps in the European eel (Anguilla anguilla)-Vibrio vulnificus interaction in the gills: Role of the RtxA13 toxin.</title>
        <authorList>
            <person name="Callol A."/>
            <person name="Pajuelo D."/>
            <person name="Ebbesson L."/>
            <person name="Teles M."/>
            <person name="MacKenzie S."/>
            <person name="Amaro C."/>
        </authorList>
    </citation>
    <scope>NUCLEOTIDE SEQUENCE</scope>
</reference>
<sequence>MKCVLNKGLSRWTLSCHFINIYRFDAHFVQQIPGKRYSWEYDTFHSQVELALSANNEFM</sequence>
<proteinExistence type="predicted"/>